<comment type="caution">
    <text evidence="4">The sequence shown here is derived from an EMBL/GenBank/DDBJ whole genome shotgun (WGS) entry which is preliminary data.</text>
</comment>
<gene>
    <name evidence="4" type="ORF">T190115A13A_130098</name>
</gene>
<organism evidence="4 5">
    <name type="scientific">Tenacibaculum vairaonense</name>
    <dbReference type="NCBI Taxonomy" id="3137860"/>
    <lineage>
        <taxon>Bacteria</taxon>
        <taxon>Pseudomonadati</taxon>
        <taxon>Bacteroidota</taxon>
        <taxon>Flavobacteriia</taxon>
        <taxon>Flavobacteriales</taxon>
        <taxon>Flavobacteriaceae</taxon>
        <taxon>Tenacibaculum</taxon>
    </lineage>
</organism>
<feature type="chain" id="PRO_5045194811" evidence="2">
    <location>
        <begin position="20"/>
        <end position="106"/>
    </location>
</feature>
<reference evidence="4 5" key="1">
    <citation type="submission" date="2024-05" db="EMBL/GenBank/DDBJ databases">
        <authorList>
            <person name="Duchaud E."/>
        </authorList>
    </citation>
    <scope>NUCLEOTIDE SEQUENCE [LARGE SCALE GENOMIC DNA]</scope>
    <source>
        <strain evidence="4">Ena-SAMPLE-TAB-13-05-2024-13:56:06:370-140305</strain>
    </source>
</reference>
<evidence type="ECO:0000259" key="3">
    <source>
        <dbReference type="Pfam" id="PF18962"/>
    </source>
</evidence>
<keyword evidence="1 2" id="KW-0732">Signal</keyword>
<accession>A0ABP1F9L7</accession>
<name>A0ABP1F9L7_9FLAO</name>
<feature type="domain" description="Secretion system C-terminal sorting" evidence="3">
    <location>
        <begin position="31"/>
        <end position="105"/>
    </location>
</feature>
<dbReference type="RefSeq" id="WP_348705676.1">
    <property type="nucleotide sequence ID" value="NZ_CAXIYA010000036.1"/>
</dbReference>
<dbReference type="Proteomes" id="UP001497602">
    <property type="component" value="Unassembled WGS sequence"/>
</dbReference>
<evidence type="ECO:0000313" key="4">
    <source>
        <dbReference type="EMBL" id="CAL2105223.1"/>
    </source>
</evidence>
<dbReference type="EMBL" id="CAXJRC010000004">
    <property type="protein sequence ID" value="CAL2105223.1"/>
    <property type="molecule type" value="Genomic_DNA"/>
</dbReference>
<evidence type="ECO:0000256" key="2">
    <source>
        <dbReference type="SAM" id="SignalP"/>
    </source>
</evidence>
<sequence>MTRKLLLTMLFAASISTFSQEIKIDKLGASPNPFTNSTKIFFNAQTEQPAILMVRNVLGKTIYREQLKITKGKNTIQFKRNNLQAGMYIYAIQTNNEVVSKRFVIK</sequence>
<dbReference type="NCBIfam" id="TIGR04183">
    <property type="entry name" value="Por_Secre_tail"/>
    <property type="match status" value="1"/>
</dbReference>
<keyword evidence="5" id="KW-1185">Reference proteome</keyword>
<evidence type="ECO:0000256" key="1">
    <source>
        <dbReference type="ARBA" id="ARBA00022729"/>
    </source>
</evidence>
<evidence type="ECO:0000313" key="5">
    <source>
        <dbReference type="Proteomes" id="UP001497602"/>
    </source>
</evidence>
<dbReference type="Pfam" id="PF18962">
    <property type="entry name" value="Por_Secre_tail"/>
    <property type="match status" value="1"/>
</dbReference>
<protein>
    <submittedName>
        <fullName evidence="4">Por secretion system C-terminal sorting domain-containing protein</fullName>
    </submittedName>
</protein>
<dbReference type="InterPro" id="IPR026444">
    <property type="entry name" value="Secre_tail"/>
</dbReference>
<feature type="signal peptide" evidence="2">
    <location>
        <begin position="1"/>
        <end position="19"/>
    </location>
</feature>
<proteinExistence type="predicted"/>